<dbReference type="KEGG" id="cgn:OK18_05755"/>
<dbReference type="EMBL" id="CP009928">
    <property type="protein sequence ID" value="AKK72208.1"/>
    <property type="molecule type" value="Genomic_DNA"/>
</dbReference>
<dbReference type="PATRIC" id="fig|1324352.5.peg.1220"/>
<reference evidence="1 2" key="1">
    <citation type="submission" date="2014-11" db="EMBL/GenBank/DDBJ databases">
        <authorList>
            <person name="Park G.-S."/>
            <person name="Hong S.-J."/>
            <person name="Jung B.K."/>
            <person name="Khan A.R."/>
            <person name="Kwak Y."/>
            <person name="Shin J.-H."/>
        </authorList>
    </citation>
    <scope>NUCLEOTIDE SEQUENCE [LARGE SCALE GENOMIC DNA]</scope>
    <source>
        <strain evidence="1 2">DSM 27622</strain>
    </source>
</reference>
<dbReference type="Proteomes" id="UP000035213">
    <property type="component" value="Chromosome"/>
</dbReference>
<name>A0A0G3M2H9_CHRGL</name>
<dbReference type="STRING" id="1324352.OK18_05755"/>
<evidence type="ECO:0000313" key="2">
    <source>
        <dbReference type="Proteomes" id="UP000035213"/>
    </source>
</evidence>
<gene>
    <name evidence="1" type="ORF">OK18_05755</name>
</gene>
<accession>A0A0G3M2H9</accession>
<protein>
    <submittedName>
        <fullName evidence="1">Uncharacterized protein</fullName>
    </submittedName>
</protein>
<dbReference type="AlphaFoldDB" id="A0A0G3M2H9"/>
<sequence length="167" mass="18766">MIMKNLLNFFIVPVFMFCSFQKESALSLSRETESGKIAAVSDSIIYLFFKVNKDRPGNDQIALQESKITSGKLKAVPVFDKKEAQNGDLIITISAEDGSEIAQQLVKNPLKPELEVYEKEGITRHQASLQNAEFSVRFSFSENVRNLKIEKITEKGAQVIFTQKLSS</sequence>
<proteinExistence type="predicted"/>
<evidence type="ECO:0000313" key="1">
    <source>
        <dbReference type="EMBL" id="AKK72208.1"/>
    </source>
</evidence>
<organism evidence="1 2">
    <name type="scientific">Chryseobacterium gallinarum</name>
    <dbReference type="NCBI Taxonomy" id="1324352"/>
    <lineage>
        <taxon>Bacteria</taxon>
        <taxon>Pseudomonadati</taxon>
        <taxon>Bacteroidota</taxon>
        <taxon>Flavobacteriia</taxon>
        <taxon>Flavobacteriales</taxon>
        <taxon>Weeksellaceae</taxon>
        <taxon>Chryseobacterium group</taxon>
        <taxon>Chryseobacterium</taxon>
    </lineage>
</organism>